<dbReference type="HOGENOM" id="CLU_008279_12_1_1"/>
<dbReference type="InParanoid" id="G8Y3Y3"/>
<keyword evidence="5" id="KW-0833">Ubl conjugation pathway</keyword>
<accession>G8Y3Y3</accession>
<feature type="compositionally biased region" description="Low complexity" evidence="6">
    <location>
        <begin position="113"/>
        <end position="140"/>
    </location>
</feature>
<comment type="similarity">
    <text evidence="2 5">Belongs to the peptidase C19 family.</text>
</comment>
<dbReference type="PROSITE" id="PS00972">
    <property type="entry name" value="USP_1"/>
    <property type="match status" value="1"/>
</dbReference>
<feature type="domain" description="USP" evidence="7">
    <location>
        <begin position="22"/>
        <end position="568"/>
    </location>
</feature>
<dbReference type="GO" id="GO:0005829">
    <property type="term" value="C:cytosol"/>
    <property type="evidence" value="ECO:0007669"/>
    <property type="project" value="TreeGrafter"/>
</dbReference>
<keyword evidence="3 5" id="KW-0645">Protease</keyword>
<dbReference type="InterPro" id="IPR018200">
    <property type="entry name" value="USP_CS"/>
</dbReference>
<feature type="compositionally biased region" description="Low complexity" evidence="6">
    <location>
        <begin position="730"/>
        <end position="742"/>
    </location>
</feature>
<evidence type="ECO:0000256" key="5">
    <source>
        <dbReference type="RuleBase" id="RU366025"/>
    </source>
</evidence>
<sequence length="761" mass="84829">MTMGLPGDTENVPYGDGSSKIFGMENFGNTCYCNSILQCLYYTEKFRNDLLAHNYKPHQRHTSVNGIRPHGFTQKYEQLVSKKAKEQPKGGGTNTVAGDNIERPKPTKKGSLFGIRFNSSSSSTNGSNGVNGNRVISSNGDDSTKSSYVVEARDCDVLSLEQRFLIQNEPAFQKLPLLVTRTDLSLSNDNYKNNYSQPSSMLLNNDSPVCGSSTANDASANSINKNEEMSVTEDSSVVIVGIPFPEPFSPTANLLNPSVDQRKRFALIKGPIINLDTSLTPLTSPSDDSALLYALRDIYESMVENESQTGVVCPNYFISKLKEKNYLFRQNNMHHDAHEFCNYLINEIIECVDREVGPQNNWCKKLFQGISTNETKCLSCETITSKDEAFLDLSVDVPHDRHSTSLTYSLNNFSKSETLTHQNKFYCNSCSSLQEATKTIKMKKLPEVLVINLKRFKYDDKMDRMVKLFDSISYPFSLRLFNTATSSSDAGNDFRNDHFSLYELYALVVHIGGGPMHGHYISLCKTKANLWLLFDDETVELVDTSYVMRFFGNGPGLASAYILYYQKLDTSKSNDDEIDFGFNINDIYSGNDFSLAQKHEPMHNNDTSSEISGHDVSMSSTTYSAVRSTHDSEVQDPKLHPILTGHAATSIDTEPSNASPQNESPTTSKLAGFMKSIKSDKTGKDNTESNITQEKEIVAPKPEKKNWVNGLKRRESKLIHNLPGVEKNPSSASMKSVGSGSSTIPQEKEKRKSIFGFKRSK</sequence>
<dbReference type="AlphaFoldDB" id="G8Y3Y3"/>
<protein>
    <recommendedName>
        <fullName evidence="5">Ubiquitin carboxyl-terminal hydrolase</fullName>
        <ecNumber evidence="5">3.4.19.12</ecNumber>
    </recommendedName>
</protein>
<keyword evidence="9" id="KW-1185">Reference proteome</keyword>
<feature type="region of interest" description="Disordered" evidence="6">
    <location>
        <begin position="598"/>
        <end position="668"/>
    </location>
</feature>
<feature type="compositionally biased region" description="Polar residues" evidence="6">
    <location>
        <begin position="650"/>
        <end position="668"/>
    </location>
</feature>
<dbReference type="EC" id="3.4.19.12" evidence="5"/>
<dbReference type="GO" id="GO:0004843">
    <property type="term" value="F:cysteine-type deubiquitinase activity"/>
    <property type="evidence" value="ECO:0007669"/>
    <property type="project" value="UniProtKB-UniRule"/>
</dbReference>
<dbReference type="InterPro" id="IPR038765">
    <property type="entry name" value="Papain-like_cys_pep_sf"/>
</dbReference>
<dbReference type="SUPFAM" id="SSF54001">
    <property type="entry name" value="Cysteine proteinases"/>
    <property type="match status" value="1"/>
</dbReference>
<feature type="compositionally biased region" description="Basic and acidic residues" evidence="6">
    <location>
        <begin position="628"/>
        <end position="639"/>
    </location>
</feature>
<proteinExistence type="inferred from homology"/>
<dbReference type="eggNOG" id="KOG1864">
    <property type="taxonomic scope" value="Eukaryota"/>
</dbReference>
<dbReference type="GO" id="GO:0006508">
    <property type="term" value="P:proteolysis"/>
    <property type="evidence" value="ECO:0007669"/>
    <property type="project" value="UniProtKB-KW"/>
</dbReference>
<dbReference type="FunFam" id="3.90.70.10:FF:000131">
    <property type="entry name" value="Ubiquitin carboxyl-terminal hydrolase"/>
    <property type="match status" value="1"/>
</dbReference>
<dbReference type="FunCoup" id="G8Y3Y3">
    <property type="interactions" value="661"/>
</dbReference>
<dbReference type="Proteomes" id="UP000005222">
    <property type="component" value="Chromosome M"/>
</dbReference>
<dbReference type="OMA" id="PMHGHYV"/>
<dbReference type="InterPro" id="IPR001394">
    <property type="entry name" value="Peptidase_C19_UCH"/>
</dbReference>
<evidence type="ECO:0000256" key="3">
    <source>
        <dbReference type="ARBA" id="ARBA00022670"/>
    </source>
</evidence>
<dbReference type="OrthoDB" id="27652at2759"/>
<dbReference type="InterPro" id="IPR050164">
    <property type="entry name" value="Peptidase_C19"/>
</dbReference>
<dbReference type="PROSITE" id="PS00973">
    <property type="entry name" value="USP_2"/>
    <property type="match status" value="1"/>
</dbReference>
<dbReference type="GO" id="GO:0005634">
    <property type="term" value="C:nucleus"/>
    <property type="evidence" value="ECO:0007669"/>
    <property type="project" value="TreeGrafter"/>
</dbReference>
<evidence type="ECO:0000313" key="9">
    <source>
        <dbReference type="Proteomes" id="UP000005222"/>
    </source>
</evidence>
<reference evidence="8 9" key="1">
    <citation type="journal article" date="2012" name="G3 (Bethesda)">
        <title>Pichia sorbitophila, an interspecies yeast hybrid reveals early steps of genome resolution following polyploidization.</title>
        <authorList>
            <person name="Leh Louis V."/>
            <person name="Despons L."/>
            <person name="Friedrich A."/>
            <person name="Martin T."/>
            <person name="Durrens P."/>
            <person name="Casaregola S."/>
            <person name="Neuveglise C."/>
            <person name="Fairhead C."/>
            <person name="Marck C."/>
            <person name="Cruz J.A."/>
            <person name="Straub M.L."/>
            <person name="Kugler V."/>
            <person name="Sacerdot C."/>
            <person name="Uzunov Z."/>
            <person name="Thierry A."/>
            <person name="Weiss S."/>
            <person name="Bleykasten C."/>
            <person name="De Montigny J."/>
            <person name="Jacques N."/>
            <person name="Jung P."/>
            <person name="Lemaire M."/>
            <person name="Mallet S."/>
            <person name="Morel G."/>
            <person name="Richard G.F."/>
            <person name="Sarkar A."/>
            <person name="Savel G."/>
            <person name="Schacherer J."/>
            <person name="Seret M.L."/>
            <person name="Talla E."/>
            <person name="Samson G."/>
            <person name="Jubin C."/>
            <person name="Poulain J."/>
            <person name="Vacherie B."/>
            <person name="Barbe V."/>
            <person name="Pelletier E."/>
            <person name="Sherman D.J."/>
            <person name="Westhof E."/>
            <person name="Weissenbach J."/>
            <person name="Baret P.V."/>
            <person name="Wincker P."/>
            <person name="Gaillardin C."/>
            <person name="Dujon B."/>
            <person name="Souciet J.L."/>
        </authorList>
    </citation>
    <scope>NUCLEOTIDE SEQUENCE [LARGE SCALE GENOMIC DNA]</scope>
    <source>
        <strain evidence="9">ATCC MYA-4447 / BCRC 22081 / CBS 7064 / NBRC 10061 / NRRL Y-12695</strain>
    </source>
</reference>
<dbReference type="PANTHER" id="PTHR24006:SF733">
    <property type="entry name" value="RE52890P"/>
    <property type="match status" value="1"/>
</dbReference>
<feature type="region of interest" description="Disordered" evidence="6">
    <location>
        <begin position="82"/>
        <end position="145"/>
    </location>
</feature>
<gene>
    <name evidence="8" type="primary">Piso0_004997</name>
    <name evidence="8" type="ORF">GNLVRS01_PISO0M05468g</name>
</gene>
<evidence type="ECO:0000256" key="2">
    <source>
        <dbReference type="ARBA" id="ARBA00009085"/>
    </source>
</evidence>
<dbReference type="STRING" id="559304.G8Y3Y3"/>
<comment type="catalytic activity">
    <reaction evidence="1 5">
        <text>Thiol-dependent hydrolysis of ester, thioester, amide, peptide and isopeptide bonds formed by the C-terminal Gly of ubiquitin (a 76-residue protein attached to proteins as an intracellular targeting signal).</text>
        <dbReference type="EC" id="3.4.19.12"/>
    </reaction>
</comment>
<feature type="compositionally biased region" description="Polar residues" evidence="6">
    <location>
        <begin position="604"/>
        <end position="627"/>
    </location>
</feature>
<organism evidence="8 9">
    <name type="scientific">Pichia sorbitophila (strain ATCC MYA-4447 / BCRC 22081 / CBS 7064 / NBRC 10061 / NRRL Y-12695)</name>
    <name type="common">Hybrid yeast</name>
    <dbReference type="NCBI Taxonomy" id="559304"/>
    <lineage>
        <taxon>Eukaryota</taxon>
        <taxon>Fungi</taxon>
        <taxon>Dikarya</taxon>
        <taxon>Ascomycota</taxon>
        <taxon>Saccharomycotina</taxon>
        <taxon>Pichiomycetes</taxon>
        <taxon>Debaryomycetaceae</taxon>
        <taxon>Millerozyma</taxon>
    </lineage>
</organism>
<keyword evidence="4 5" id="KW-0378">Hydrolase</keyword>
<evidence type="ECO:0000313" key="8">
    <source>
        <dbReference type="EMBL" id="CCE85401.1"/>
    </source>
</evidence>
<evidence type="ECO:0000256" key="1">
    <source>
        <dbReference type="ARBA" id="ARBA00000707"/>
    </source>
</evidence>
<feature type="region of interest" description="Disordered" evidence="6">
    <location>
        <begin position="718"/>
        <end position="761"/>
    </location>
</feature>
<evidence type="ECO:0000259" key="7">
    <source>
        <dbReference type="PROSITE" id="PS50235"/>
    </source>
</evidence>
<dbReference type="Gene3D" id="3.90.70.10">
    <property type="entry name" value="Cysteine proteinases"/>
    <property type="match status" value="2"/>
</dbReference>
<evidence type="ECO:0000256" key="6">
    <source>
        <dbReference type="SAM" id="MobiDB-lite"/>
    </source>
</evidence>
<evidence type="ECO:0000256" key="4">
    <source>
        <dbReference type="ARBA" id="ARBA00022801"/>
    </source>
</evidence>
<dbReference type="GO" id="GO:0016579">
    <property type="term" value="P:protein deubiquitination"/>
    <property type="evidence" value="ECO:0007669"/>
    <property type="project" value="InterPro"/>
</dbReference>
<dbReference type="InterPro" id="IPR028889">
    <property type="entry name" value="USP"/>
</dbReference>
<name>G8Y3Y3_PICSO</name>
<dbReference type="Pfam" id="PF00443">
    <property type="entry name" value="UCH"/>
    <property type="match status" value="2"/>
</dbReference>
<dbReference type="PANTHER" id="PTHR24006">
    <property type="entry name" value="UBIQUITIN CARBOXYL-TERMINAL HYDROLASE"/>
    <property type="match status" value="1"/>
</dbReference>
<keyword evidence="5" id="KW-0788">Thiol protease</keyword>
<dbReference type="EMBL" id="FO082047">
    <property type="protein sequence ID" value="CCE85401.1"/>
    <property type="molecule type" value="Genomic_DNA"/>
</dbReference>
<dbReference type="PROSITE" id="PS50235">
    <property type="entry name" value="USP_3"/>
    <property type="match status" value="1"/>
</dbReference>